<proteinExistence type="predicted"/>
<dbReference type="Gene3D" id="3.40.50.720">
    <property type="entry name" value="NAD(P)-binding Rossmann-like Domain"/>
    <property type="match status" value="1"/>
</dbReference>
<dbReference type="EMBL" id="JAAMPC010000001">
    <property type="protein sequence ID" value="KAG2329144.1"/>
    <property type="molecule type" value="Genomic_DNA"/>
</dbReference>
<sequence length="119" mass="13395">MASALSEDGIIDYTDPEEVRFCIKWLEVSLDRLQQLKSYLSLVEMGFVGSHVCKEALDRGLSVSSLCRSGRSSVQESWASRVTWHQGMVVFAQQSRPNSSCYGSQLLCVFDSLRSFYRG</sequence>
<evidence type="ECO:0000313" key="2">
    <source>
        <dbReference type="Proteomes" id="UP000886595"/>
    </source>
</evidence>
<accession>A0A8X7WEB4</accession>
<name>A0A8X7WEB4_BRACI</name>
<comment type="caution">
    <text evidence="1">The sequence shown here is derived from an EMBL/GenBank/DDBJ whole genome shotgun (WGS) entry which is preliminary data.</text>
</comment>
<reference evidence="1 2" key="1">
    <citation type="submission" date="2020-02" db="EMBL/GenBank/DDBJ databases">
        <authorList>
            <person name="Ma Q."/>
            <person name="Huang Y."/>
            <person name="Song X."/>
            <person name="Pei D."/>
        </authorList>
    </citation>
    <scope>NUCLEOTIDE SEQUENCE [LARGE SCALE GENOMIC DNA]</scope>
    <source>
        <strain evidence="1">Sxm20200214</strain>
        <tissue evidence="1">Leaf</tissue>
    </source>
</reference>
<dbReference type="Proteomes" id="UP000886595">
    <property type="component" value="Unassembled WGS sequence"/>
</dbReference>
<gene>
    <name evidence="1" type="ORF">Bca52824_000324</name>
</gene>
<organism evidence="1 2">
    <name type="scientific">Brassica carinata</name>
    <name type="common">Ethiopian mustard</name>
    <name type="synonym">Abyssinian cabbage</name>
    <dbReference type="NCBI Taxonomy" id="52824"/>
    <lineage>
        <taxon>Eukaryota</taxon>
        <taxon>Viridiplantae</taxon>
        <taxon>Streptophyta</taxon>
        <taxon>Embryophyta</taxon>
        <taxon>Tracheophyta</taxon>
        <taxon>Spermatophyta</taxon>
        <taxon>Magnoliopsida</taxon>
        <taxon>eudicotyledons</taxon>
        <taxon>Gunneridae</taxon>
        <taxon>Pentapetalae</taxon>
        <taxon>rosids</taxon>
        <taxon>malvids</taxon>
        <taxon>Brassicales</taxon>
        <taxon>Brassicaceae</taxon>
        <taxon>Brassiceae</taxon>
        <taxon>Brassica</taxon>
    </lineage>
</organism>
<dbReference type="OrthoDB" id="1934817at2759"/>
<keyword evidence="2" id="KW-1185">Reference proteome</keyword>
<evidence type="ECO:0000313" key="1">
    <source>
        <dbReference type="EMBL" id="KAG2329144.1"/>
    </source>
</evidence>
<dbReference type="AlphaFoldDB" id="A0A8X7WEB4"/>
<protein>
    <submittedName>
        <fullName evidence="1">Uncharacterized protein</fullName>
    </submittedName>
</protein>